<dbReference type="GeneID" id="3997603"/>
<sequence>MIMIKNKKFLSYKGLQIIGGALMIGVLFASGYVTIHASDADISNNVYDDDIYYETPSTFHRSFDLSKGIVYDVDMRVRNGANTSRSANVTASLESNGEVGIAVPKQLL</sequence>
<dbReference type="RefSeq" id="WP_011498412.1">
    <property type="nucleotide sequence ID" value="NC_007955.1"/>
</dbReference>
<keyword evidence="1" id="KW-0472">Membrane</keyword>
<dbReference type="HOGENOM" id="CLU_2191013_0_0_2"/>
<keyword evidence="1" id="KW-1133">Transmembrane helix</keyword>
<dbReference type="Proteomes" id="UP000001979">
    <property type="component" value="Chromosome"/>
</dbReference>
<name>Q12Z76_METBU</name>
<keyword evidence="3" id="KW-1185">Reference proteome</keyword>
<evidence type="ECO:0000313" key="2">
    <source>
        <dbReference type="EMBL" id="ABE51250.1"/>
    </source>
</evidence>
<feature type="transmembrane region" description="Helical" evidence="1">
    <location>
        <begin position="12"/>
        <end position="35"/>
    </location>
</feature>
<dbReference type="OrthoDB" id="107186at2157"/>
<dbReference type="STRING" id="259564.Mbur_0241"/>
<reference evidence="3" key="1">
    <citation type="journal article" date="2009" name="ISME J.">
        <title>The genome sequence of the psychrophilic archaeon, Methanococcoides burtonii: the role of genome evolution in cold adaptation.</title>
        <authorList>
            <person name="Allen M.A."/>
            <person name="Lauro F.M."/>
            <person name="Williams T.J."/>
            <person name="Burg D."/>
            <person name="Siddiqui K.S."/>
            <person name="De Francisci D."/>
            <person name="Chong K.W."/>
            <person name="Pilak O."/>
            <person name="Chew H.H."/>
            <person name="De Maere M.Z."/>
            <person name="Ting L."/>
            <person name="Katrib M."/>
            <person name="Ng C."/>
            <person name="Sowers K.R."/>
            <person name="Galperin M.Y."/>
            <person name="Anderson I.J."/>
            <person name="Ivanova N."/>
            <person name="Dalin E."/>
            <person name="Martinez M."/>
            <person name="Lapidus A."/>
            <person name="Hauser L."/>
            <person name="Land M."/>
            <person name="Thomas T."/>
            <person name="Cavicchioli R."/>
        </authorList>
    </citation>
    <scope>NUCLEOTIDE SEQUENCE [LARGE SCALE GENOMIC DNA]</scope>
    <source>
        <strain evidence="3">DSM 6242 / NBRC 107633 / OCM 468 / ACE-M</strain>
    </source>
</reference>
<evidence type="ECO:0000256" key="1">
    <source>
        <dbReference type="SAM" id="Phobius"/>
    </source>
</evidence>
<dbReference type="KEGG" id="mbu:Mbur_0241"/>
<evidence type="ECO:0000313" key="3">
    <source>
        <dbReference type="Proteomes" id="UP000001979"/>
    </source>
</evidence>
<dbReference type="AlphaFoldDB" id="Q12Z76"/>
<keyword evidence="1" id="KW-0812">Transmembrane</keyword>
<gene>
    <name evidence="2" type="ordered locus">Mbur_0241</name>
</gene>
<organism evidence="2 3">
    <name type="scientific">Methanococcoides burtonii (strain DSM 6242 / NBRC 107633 / OCM 468 / ACE-M)</name>
    <dbReference type="NCBI Taxonomy" id="259564"/>
    <lineage>
        <taxon>Archaea</taxon>
        <taxon>Methanobacteriati</taxon>
        <taxon>Methanobacteriota</taxon>
        <taxon>Stenosarchaea group</taxon>
        <taxon>Methanomicrobia</taxon>
        <taxon>Methanosarcinales</taxon>
        <taxon>Methanosarcinaceae</taxon>
        <taxon>Methanococcoides</taxon>
    </lineage>
</organism>
<protein>
    <submittedName>
        <fullName evidence="2">Uncharacterized protein</fullName>
    </submittedName>
</protein>
<proteinExistence type="predicted"/>
<accession>Q12Z76</accession>
<dbReference type="EMBL" id="CP000300">
    <property type="protein sequence ID" value="ABE51250.1"/>
    <property type="molecule type" value="Genomic_DNA"/>
</dbReference>